<sequence>MKTNVLMICLGNICRSPLAEGLLKSKLPSEVFEVDSAGTGHWHTGQKPDKRSIEVAAKYNIDISQQSARQFQEADFETFDHIFVMDKTNLTNILSLTTNKTYQQKVSLILNAIYPNQNHEVPDPYYDGMHGFEKVFQLLDEATTAIAKQLTQSAK</sequence>
<proteinExistence type="inferred from homology"/>
<dbReference type="OMA" id="VCHGNIC"/>
<feature type="domain" description="Phosphotyrosine protein phosphatase I" evidence="6">
    <location>
        <begin position="3"/>
        <end position="149"/>
    </location>
</feature>
<dbReference type="Pfam" id="PF01451">
    <property type="entry name" value="LMWPc"/>
    <property type="match status" value="1"/>
</dbReference>
<dbReference type="RefSeq" id="WP_014083100.1">
    <property type="nucleotide sequence ID" value="NZ_CBCSFI010000036.1"/>
</dbReference>
<dbReference type="InterPro" id="IPR017867">
    <property type="entry name" value="Tyr_phospatase_low_mol_wt"/>
</dbReference>
<evidence type="ECO:0000313" key="8">
    <source>
        <dbReference type="Proteomes" id="UP000220828"/>
    </source>
</evidence>
<dbReference type="PRINTS" id="PR00719">
    <property type="entry name" value="LMWPTPASE"/>
</dbReference>
<dbReference type="PANTHER" id="PTHR11717:SF7">
    <property type="entry name" value="LOW MOLECULAR WEIGHT PHOSPHOTYROSINE PROTEIN PHOSPHATASE"/>
    <property type="match status" value="1"/>
</dbReference>
<keyword evidence="4" id="KW-0904">Protein phosphatase</keyword>
<evidence type="ECO:0000256" key="4">
    <source>
        <dbReference type="ARBA" id="ARBA00022912"/>
    </source>
</evidence>
<reference evidence="7 8" key="1">
    <citation type="submission" date="2017-09" db="EMBL/GenBank/DDBJ databases">
        <title>Whole genomes of Flavobacteriaceae.</title>
        <authorList>
            <person name="Stine C."/>
            <person name="Li C."/>
            <person name="Tadesse D."/>
        </authorList>
    </citation>
    <scope>NUCLEOTIDE SEQUENCE [LARGE SCALE GENOMIC DNA]</scope>
    <source>
        <strain evidence="7 8">ATCC 35036</strain>
    </source>
</reference>
<evidence type="ECO:0000256" key="1">
    <source>
        <dbReference type="ARBA" id="ARBA00011063"/>
    </source>
</evidence>
<evidence type="ECO:0000313" key="7">
    <source>
        <dbReference type="EMBL" id="PDS26118.1"/>
    </source>
</evidence>
<comment type="caution">
    <text evidence="7">The sequence shown here is derived from an EMBL/GenBank/DDBJ whole genome shotgun (WGS) entry which is preliminary data.</text>
</comment>
<dbReference type="EMBL" id="PCMW01000019">
    <property type="protein sequence ID" value="PDS26118.1"/>
    <property type="molecule type" value="Genomic_DNA"/>
</dbReference>
<gene>
    <name evidence="7" type="ORF">B0A77_03280</name>
</gene>
<dbReference type="SMART" id="SM00226">
    <property type="entry name" value="LMWPc"/>
    <property type="match status" value="1"/>
</dbReference>
<comment type="similarity">
    <text evidence="1">Belongs to the low molecular weight phosphotyrosine protein phosphatase family.</text>
</comment>
<dbReference type="Proteomes" id="UP000220828">
    <property type="component" value="Unassembled WGS sequence"/>
</dbReference>
<dbReference type="GO" id="GO:0004725">
    <property type="term" value="F:protein tyrosine phosphatase activity"/>
    <property type="evidence" value="ECO:0007669"/>
    <property type="project" value="UniProtKB-EC"/>
</dbReference>
<keyword evidence="3" id="KW-0378">Hydrolase</keyword>
<dbReference type="EC" id="3.1.3.48" evidence="2"/>
<name>A0A2H3KDT8_9FLAO</name>
<feature type="active site" evidence="5">
    <location>
        <position position="15"/>
    </location>
</feature>
<dbReference type="InterPro" id="IPR036196">
    <property type="entry name" value="Ptyr_pPase_sf"/>
</dbReference>
<dbReference type="CDD" id="cd16343">
    <property type="entry name" value="LMWPTP"/>
    <property type="match status" value="1"/>
</dbReference>
<dbReference type="InterPro" id="IPR023485">
    <property type="entry name" value="Ptyr_pPase"/>
</dbReference>
<dbReference type="OrthoDB" id="9784339at2"/>
<organism evidence="7 8">
    <name type="scientific">Flavobacterium branchiophilum</name>
    <dbReference type="NCBI Taxonomy" id="55197"/>
    <lineage>
        <taxon>Bacteria</taxon>
        <taxon>Pseudomonadati</taxon>
        <taxon>Bacteroidota</taxon>
        <taxon>Flavobacteriia</taxon>
        <taxon>Flavobacteriales</taxon>
        <taxon>Flavobacteriaceae</taxon>
        <taxon>Flavobacterium</taxon>
    </lineage>
</organism>
<dbReference type="PANTHER" id="PTHR11717">
    <property type="entry name" value="LOW MOLECULAR WEIGHT PROTEIN TYROSINE PHOSPHATASE"/>
    <property type="match status" value="1"/>
</dbReference>
<dbReference type="InterPro" id="IPR050438">
    <property type="entry name" value="LMW_PTPase"/>
</dbReference>
<dbReference type="SUPFAM" id="SSF52788">
    <property type="entry name" value="Phosphotyrosine protein phosphatases I"/>
    <property type="match status" value="1"/>
</dbReference>
<accession>A0A2H3KDT8</accession>
<evidence type="ECO:0000256" key="2">
    <source>
        <dbReference type="ARBA" id="ARBA00013064"/>
    </source>
</evidence>
<evidence type="ECO:0000259" key="6">
    <source>
        <dbReference type="SMART" id="SM00226"/>
    </source>
</evidence>
<protein>
    <recommendedName>
        <fullName evidence="2">protein-tyrosine-phosphatase</fullName>
        <ecNumber evidence="2">3.1.3.48</ecNumber>
    </recommendedName>
</protein>
<dbReference type="AlphaFoldDB" id="A0A2H3KDT8"/>
<evidence type="ECO:0000256" key="5">
    <source>
        <dbReference type="PIRSR" id="PIRSR617867-1"/>
    </source>
</evidence>
<feature type="active site" description="Proton donor" evidence="5">
    <location>
        <position position="123"/>
    </location>
</feature>
<feature type="active site" description="Nucleophile" evidence="5">
    <location>
        <position position="9"/>
    </location>
</feature>
<evidence type="ECO:0000256" key="3">
    <source>
        <dbReference type="ARBA" id="ARBA00022801"/>
    </source>
</evidence>
<dbReference type="Gene3D" id="3.40.50.2300">
    <property type="match status" value="1"/>
</dbReference>